<dbReference type="GO" id="GO:0005886">
    <property type="term" value="C:plasma membrane"/>
    <property type="evidence" value="ECO:0007669"/>
    <property type="project" value="TreeGrafter"/>
</dbReference>
<feature type="compositionally biased region" description="Polar residues" evidence="17">
    <location>
        <begin position="737"/>
        <end position="748"/>
    </location>
</feature>
<dbReference type="EC" id="2.7.11.30" evidence="16"/>
<evidence type="ECO:0000313" key="21">
    <source>
        <dbReference type="Proteomes" id="UP000483820"/>
    </source>
</evidence>
<dbReference type="FunFam" id="3.30.200.20:FF:000958">
    <property type="entry name" value="Receptor protein serine/threonine kinase"/>
    <property type="match status" value="1"/>
</dbReference>
<dbReference type="PANTHER" id="PTHR23255">
    <property type="entry name" value="TRANSFORMING GROWTH FACTOR-BETA RECEPTOR TYPE I AND II"/>
    <property type="match status" value="1"/>
</dbReference>
<dbReference type="GO" id="GO:0005524">
    <property type="term" value="F:ATP binding"/>
    <property type="evidence" value="ECO:0007669"/>
    <property type="project" value="UniProtKB-UniRule"/>
</dbReference>
<comment type="subcellular location">
    <subcellularLocation>
        <location evidence="1 16">Membrane</location>
        <topology evidence="1 16">Single-pass type I membrane protein</topology>
    </subcellularLocation>
</comment>
<evidence type="ECO:0000256" key="3">
    <source>
        <dbReference type="ARBA" id="ARBA00022527"/>
    </source>
</evidence>
<keyword evidence="3 16" id="KW-0723">Serine/threonine-protein kinase</keyword>
<evidence type="ECO:0000256" key="1">
    <source>
        <dbReference type="ARBA" id="ARBA00004479"/>
    </source>
</evidence>
<dbReference type="Pfam" id="PF00069">
    <property type="entry name" value="Pkinase"/>
    <property type="match status" value="1"/>
</dbReference>
<evidence type="ECO:0000256" key="12">
    <source>
        <dbReference type="ARBA" id="ARBA00023170"/>
    </source>
</evidence>
<protein>
    <recommendedName>
        <fullName evidence="16">Serine/threonine-protein kinase receptor</fullName>
        <ecNumber evidence="16">2.7.11.30</ecNumber>
    </recommendedName>
</protein>
<keyword evidence="16" id="KW-0479">Metal-binding</keyword>
<gene>
    <name evidence="20" type="ORF">GCK72_010584</name>
</gene>
<keyword evidence="6 18" id="KW-0732">Signal</keyword>
<keyword evidence="16" id="KW-0460">Magnesium</keyword>
<dbReference type="PROSITE" id="PS50011">
    <property type="entry name" value="PROTEIN_KINASE_DOM"/>
    <property type="match status" value="1"/>
</dbReference>
<dbReference type="InterPro" id="IPR000333">
    <property type="entry name" value="TGFB_receptor"/>
</dbReference>
<evidence type="ECO:0000256" key="6">
    <source>
        <dbReference type="ARBA" id="ARBA00022729"/>
    </source>
</evidence>
<feature type="chain" id="PRO_5025658495" description="Serine/threonine-protein kinase receptor" evidence="18">
    <location>
        <begin position="26"/>
        <end position="748"/>
    </location>
</feature>
<comment type="catalytic activity">
    <reaction evidence="14">
        <text>L-seryl-[receptor-protein] + ATP = O-phospho-L-seryl-[receptor-protein] + ADP + H(+)</text>
        <dbReference type="Rhea" id="RHEA:18673"/>
        <dbReference type="Rhea" id="RHEA-COMP:11022"/>
        <dbReference type="Rhea" id="RHEA-COMP:11023"/>
        <dbReference type="ChEBI" id="CHEBI:15378"/>
        <dbReference type="ChEBI" id="CHEBI:29999"/>
        <dbReference type="ChEBI" id="CHEBI:30616"/>
        <dbReference type="ChEBI" id="CHEBI:83421"/>
        <dbReference type="ChEBI" id="CHEBI:456216"/>
        <dbReference type="EC" id="2.7.11.30"/>
    </reaction>
</comment>
<sequence>MIDKGTVKLKLILLVLIFSTCLLNALPTPNLTSETNSDDVPEDVRRAQMDDEIVERDFDDSLVTRAFVNETNGTIYIQPVSEQKEEEDEEPELERRDDSIECDHYDESKCEKLGECSITKEVCHPEKHLKMVGCLAVFAYPDNLTTNSTDEYFPVNRSLIKTMGCMQYQHDTMMDCVDKKKCLQTKLTHAQIGMCCCKTPNCNVLANVMLINPDVHKESDASKGFWQSTPPSGMDGLGGLPIYWVLTTVLGGIFFFAILIALYVLWRCRQRQREEDEKKRRNCESEKTNVMEAGNLPLVDHEVMIEMVETPKELPITDFQLICKGRFGRVFKAKWKSQNGEEKMVAVKKLVDTQKSSFEAEKKIFEGLVSLPRWYANVVQFICAEKMGEEYWIVTEFHERLSLYELLKHNEISVTSCNRIIMSMVDGLQFLHDDRPFFFGHVKRPIIHRDIKSKNILIKTDMTACIADFGLAREYNSNIEKSDLLGQVGTKRYMSPEMLEGATEFTATAFKSMDVYSMGLVMWETINRTKLKSSDVVPEYQMPFQTIGFDPSIGIMRNHVVSKKERPQWRPEVFGQISMSFMAGVAEEMWDPEASARITAGCAFERVWTHVFSLQDCSEGYHSGNSLKDGKGGEDREEERRKNRRNDEMFKYHSKPNKPHPSPDPSLDDCPQLPPIPIITERGIIHNDSPDAEPSIGRNEDQQKEEEPIVEKIFDIATNRLLTREEFEAQEVEEVNTRASTPTPSGTF</sequence>
<feature type="domain" description="Protein kinase" evidence="19">
    <location>
        <begin position="316"/>
        <end position="613"/>
    </location>
</feature>
<feature type="compositionally biased region" description="Basic and acidic residues" evidence="17">
    <location>
        <begin position="628"/>
        <end position="651"/>
    </location>
</feature>
<dbReference type="SUPFAM" id="SSF56112">
    <property type="entry name" value="Protein kinase-like (PK-like)"/>
    <property type="match status" value="1"/>
</dbReference>
<keyword evidence="16" id="KW-0464">Manganese</keyword>
<keyword evidence="7 16" id="KW-0547">Nucleotide-binding</keyword>
<dbReference type="Proteomes" id="UP000483820">
    <property type="component" value="Chromosome III"/>
</dbReference>
<dbReference type="CDD" id="cd23617">
    <property type="entry name" value="TFP_LU_ECD_Daf4"/>
    <property type="match status" value="1"/>
</dbReference>
<proteinExistence type="inferred from homology"/>
<name>A0A6A5H7F8_CAERE</name>
<evidence type="ECO:0000256" key="13">
    <source>
        <dbReference type="ARBA" id="ARBA00023180"/>
    </source>
</evidence>
<dbReference type="GO" id="GO:0046872">
    <property type="term" value="F:metal ion binding"/>
    <property type="evidence" value="ECO:0007669"/>
    <property type="project" value="UniProtKB-KW"/>
</dbReference>
<dbReference type="InterPro" id="IPR011009">
    <property type="entry name" value="Kinase-like_dom_sf"/>
</dbReference>
<accession>A0A6A5H7F8</accession>
<dbReference type="Gene3D" id="3.30.200.20">
    <property type="entry name" value="Phosphorylase Kinase, domain 1"/>
    <property type="match status" value="1"/>
</dbReference>
<evidence type="ECO:0000256" key="8">
    <source>
        <dbReference type="ARBA" id="ARBA00022777"/>
    </source>
</evidence>
<evidence type="ECO:0000256" key="15">
    <source>
        <dbReference type="ARBA" id="ARBA00048773"/>
    </source>
</evidence>
<keyword evidence="4 16" id="KW-0808">Transferase</keyword>
<dbReference type="PANTHER" id="PTHR23255:SF100">
    <property type="entry name" value="RECEPTOR PROTEIN SERINE_THREONINE KINASE"/>
    <property type="match status" value="1"/>
</dbReference>
<dbReference type="InterPro" id="IPR000719">
    <property type="entry name" value="Prot_kinase_dom"/>
</dbReference>
<evidence type="ECO:0000256" key="18">
    <source>
        <dbReference type="SAM" id="SignalP"/>
    </source>
</evidence>
<comment type="cofactor">
    <cofactor evidence="16">
        <name>Mg(2+)</name>
        <dbReference type="ChEBI" id="CHEBI:18420"/>
    </cofactor>
    <cofactor evidence="16">
        <name>Mn(2+)</name>
        <dbReference type="ChEBI" id="CHEBI:29035"/>
    </cofactor>
</comment>
<feature type="transmembrane region" description="Helical" evidence="16">
    <location>
        <begin position="242"/>
        <end position="266"/>
    </location>
</feature>
<keyword evidence="9 16" id="KW-0067">ATP-binding</keyword>
<evidence type="ECO:0000256" key="2">
    <source>
        <dbReference type="ARBA" id="ARBA00009605"/>
    </source>
</evidence>
<dbReference type="KEGG" id="crq:GCK72_010584"/>
<dbReference type="GeneID" id="9800704"/>
<dbReference type="InterPro" id="IPR008271">
    <property type="entry name" value="Ser/Thr_kinase_AS"/>
</dbReference>
<dbReference type="GO" id="GO:0005024">
    <property type="term" value="F:transforming growth factor beta receptor activity"/>
    <property type="evidence" value="ECO:0007669"/>
    <property type="project" value="TreeGrafter"/>
</dbReference>
<comment type="caution">
    <text evidence="20">The sequence shown here is derived from an EMBL/GenBank/DDBJ whole genome shotgun (WGS) entry which is preliminary data.</text>
</comment>
<comment type="similarity">
    <text evidence="2 16">Belongs to the protein kinase superfamily. TKL Ser/Thr protein kinase family. TGFB receptor subfamily.</text>
</comment>
<evidence type="ECO:0000259" key="19">
    <source>
        <dbReference type="PROSITE" id="PS50011"/>
    </source>
</evidence>
<dbReference type="RefSeq" id="XP_003110738.2">
    <property type="nucleotide sequence ID" value="XM_003110690.2"/>
</dbReference>
<keyword evidence="8 16" id="KW-0418">Kinase</keyword>
<dbReference type="SMART" id="SM00220">
    <property type="entry name" value="S_TKc"/>
    <property type="match status" value="1"/>
</dbReference>
<dbReference type="EMBL" id="WUAV01000003">
    <property type="protein sequence ID" value="KAF1762322.1"/>
    <property type="molecule type" value="Genomic_DNA"/>
</dbReference>
<dbReference type="Gene3D" id="1.10.510.10">
    <property type="entry name" value="Transferase(Phosphotransferase) domain 1"/>
    <property type="match status" value="1"/>
</dbReference>
<keyword evidence="13" id="KW-0325">Glycoprotein</keyword>
<dbReference type="CTD" id="9800704"/>
<feature type="compositionally biased region" description="Basic and acidic residues" evidence="17">
    <location>
        <begin position="698"/>
        <end position="708"/>
    </location>
</feature>
<dbReference type="PRINTS" id="PR00653">
    <property type="entry name" value="ACTIVIN2R"/>
</dbReference>
<comment type="catalytic activity">
    <reaction evidence="15 16">
        <text>L-threonyl-[receptor-protein] + ATP = O-phospho-L-threonyl-[receptor-protein] + ADP + H(+)</text>
        <dbReference type="Rhea" id="RHEA:44880"/>
        <dbReference type="Rhea" id="RHEA-COMP:11024"/>
        <dbReference type="Rhea" id="RHEA-COMP:11025"/>
        <dbReference type="ChEBI" id="CHEBI:15378"/>
        <dbReference type="ChEBI" id="CHEBI:30013"/>
        <dbReference type="ChEBI" id="CHEBI:30616"/>
        <dbReference type="ChEBI" id="CHEBI:61977"/>
        <dbReference type="ChEBI" id="CHEBI:456216"/>
        <dbReference type="EC" id="2.7.11.30"/>
    </reaction>
</comment>
<reference evidence="20 21" key="1">
    <citation type="submission" date="2019-12" db="EMBL/GenBank/DDBJ databases">
        <title>Chromosome-level assembly of the Caenorhabditis remanei genome.</title>
        <authorList>
            <person name="Teterina A.A."/>
            <person name="Willis J.H."/>
            <person name="Phillips P.C."/>
        </authorList>
    </citation>
    <scope>NUCLEOTIDE SEQUENCE [LARGE SCALE GENOMIC DNA]</scope>
    <source>
        <strain evidence="20 21">PX506</strain>
        <tissue evidence="20">Whole organism</tissue>
    </source>
</reference>
<keyword evidence="10 16" id="KW-1133">Transmembrane helix</keyword>
<evidence type="ECO:0000256" key="17">
    <source>
        <dbReference type="SAM" id="MobiDB-lite"/>
    </source>
</evidence>
<dbReference type="AlphaFoldDB" id="A0A6A5H7F8"/>
<dbReference type="FunFam" id="1.10.510.10:FF:000487">
    <property type="entry name" value="Anti-Muellerian hormone type-2 receptor"/>
    <property type="match status" value="1"/>
</dbReference>
<evidence type="ECO:0000256" key="16">
    <source>
        <dbReference type="RuleBase" id="RU361271"/>
    </source>
</evidence>
<evidence type="ECO:0000256" key="4">
    <source>
        <dbReference type="ARBA" id="ARBA00022679"/>
    </source>
</evidence>
<organism evidence="20 21">
    <name type="scientific">Caenorhabditis remanei</name>
    <name type="common">Caenorhabditis vulgaris</name>
    <dbReference type="NCBI Taxonomy" id="31234"/>
    <lineage>
        <taxon>Eukaryota</taxon>
        <taxon>Metazoa</taxon>
        <taxon>Ecdysozoa</taxon>
        <taxon>Nematoda</taxon>
        <taxon>Chromadorea</taxon>
        <taxon>Rhabditida</taxon>
        <taxon>Rhabditina</taxon>
        <taxon>Rhabditomorpha</taxon>
        <taxon>Rhabditoidea</taxon>
        <taxon>Rhabditidae</taxon>
        <taxon>Peloderinae</taxon>
        <taxon>Caenorhabditis</taxon>
    </lineage>
</organism>
<evidence type="ECO:0000256" key="7">
    <source>
        <dbReference type="ARBA" id="ARBA00022741"/>
    </source>
</evidence>
<keyword evidence="5 16" id="KW-0812">Transmembrane</keyword>
<feature type="region of interest" description="Disordered" evidence="17">
    <location>
        <begin position="728"/>
        <end position="748"/>
    </location>
</feature>
<evidence type="ECO:0000256" key="9">
    <source>
        <dbReference type="ARBA" id="ARBA00022840"/>
    </source>
</evidence>
<keyword evidence="11 16" id="KW-0472">Membrane</keyword>
<evidence type="ECO:0000313" key="20">
    <source>
        <dbReference type="EMBL" id="KAF1762322.1"/>
    </source>
</evidence>
<feature type="region of interest" description="Disordered" evidence="17">
    <location>
        <begin position="622"/>
        <end position="708"/>
    </location>
</feature>
<dbReference type="GO" id="GO:0043235">
    <property type="term" value="C:receptor complex"/>
    <property type="evidence" value="ECO:0007669"/>
    <property type="project" value="TreeGrafter"/>
</dbReference>
<evidence type="ECO:0000256" key="14">
    <source>
        <dbReference type="ARBA" id="ARBA00047681"/>
    </source>
</evidence>
<dbReference type="GO" id="GO:0030509">
    <property type="term" value="P:BMP signaling pathway"/>
    <property type="evidence" value="ECO:0007669"/>
    <property type="project" value="TreeGrafter"/>
</dbReference>
<keyword evidence="12 16" id="KW-0675">Receptor</keyword>
<evidence type="ECO:0000256" key="11">
    <source>
        <dbReference type="ARBA" id="ARBA00023136"/>
    </source>
</evidence>
<feature type="signal peptide" evidence="18">
    <location>
        <begin position="1"/>
        <end position="25"/>
    </location>
</feature>
<evidence type="ECO:0000256" key="10">
    <source>
        <dbReference type="ARBA" id="ARBA00022989"/>
    </source>
</evidence>
<dbReference type="PROSITE" id="PS00108">
    <property type="entry name" value="PROTEIN_KINASE_ST"/>
    <property type="match status" value="1"/>
</dbReference>
<evidence type="ECO:0000256" key="5">
    <source>
        <dbReference type="ARBA" id="ARBA00022692"/>
    </source>
</evidence>